<evidence type="ECO:0000313" key="3">
    <source>
        <dbReference type="Proteomes" id="UP000002791"/>
    </source>
</evidence>
<dbReference type="HOGENOM" id="CLU_043966_4_2_11"/>
<protein>
    <submittedName>
        <fullName evidence="2">Dihydrofolate reductase</fullName>
    </submittedName>
</protein>
<evidence type="ECO:0000259" key="1">
    <source>
        <dbReference type="Pfam" id="PF01872"/>
    </source>
</evidence>
<dbReference type="STRING" id="882082.SaccyDRAFT_2137"/>
<proteinExistence type="predicted"/>
<dbReference type="Pfam" id="PF01872">
    <property type="entry name" value="RibD_C"/>
    <property type="match status" value="1"/>
</dbReference>
<dbReference type="GO" id="GO:0009231">
    <property type="term" value="P:riboflavin biosynthetic process"/>
    <property type="evidence" value="ECO:0007669"/>
    <property type="project" value="InterPro"/>
</dbReference>
<dbReference type="PANTHER" id="PTHR38011:SF11">
    <property type="entry name" value="2,5-DIAMINO-6-RIBOSYLAMINO-4(3H)-PYRIMIDINONE 5'-PHOSPHATE REDUCTASE"/>
    <property type="match status" value="1"/>
</dbReference>
<keyword evidence="3" id="KW-1185">Reference proteome</keyword>
<reference evidence="2 3" key="1">
    <citation type="submission" date="2011-11" db="EMBL/GenBank/DDBJ databases">
        <title>The Noncontiguous Finished sequence of Saccharomonospora cyanea NA-134.</title>
        <authorList>
            <consortium name="US DOE Joint Genome Institute"/>
            <person name="Lucas S."/>
            <person name="Han J."/>
            <person name="Lapidus A."/>
            <person name="Cheng J.-F."/>
            <person name="Goodwin L."/>
            <person name="Pitluck S."/>
            <person name="Peters L."/>
            <person name="Ovchinnikova G."/>
            <person name="Lu M."/>
            <person name="Detter J.C."/>
            <person name="Han C."/>
            <person name="Tapia R."/>
            <person name="Land M."/>
            <person name="Hauser L."/>
            <person name="Kyrpides N."/>
            <person name="Ivanova N."/>
            <person name="Pagani I."/>
            <person name="Brambilla E.-M."/>
            <person name="Klenk H.-P."/>
            <person name="Woyke T."/>
        </authorList>
    </citation>
    <scope>NUCLEOTIDE SEQUENCE [LARGE SCALE GENOMIC DNA]</scope>
    <source>
        <strain evidence="2 3">NA-134</strain>
    </source>
</reference>
<dbReference type="Gene3D" id="3.40.430.10">
    <property type="entry name" value="Dihydrofolate Reductase, subunit A"/>
    <property type="match status" value="1"/>
</dbReference>
<dbReference type="eggNOG" id="COG0262">
    <property type="taxonomic scope" value="Bacteria"/>
</dbReference>
<dbReference type="InterPro" id="IPR002734">
    <property type="entry name" value="RibDG_C"/>
</dbReference>
<gene>
    <name evidence="2" type="ORF">SaccyDRAFT_2137</name>
</gene>
<sequence>MTHNRTWRGRSFLAMSLDGFIARPDGDVRWLESLPTDRGHVTTSAANPALVWETFFPDIDTLVMGRGTYEKVLTFGDWPFPGLTTLVLSSALDTDDGNIELVRTVDEATNRLSARGASEVYVDGGVTIRSFLRQGLIDELTVSIAPVILGDGLPLFGEGTPERSLRVRGSHVTDEGLVRITYDLV</sequence>
<dbReference type="InterPro" id="IPR050765">
    <property type="entry name" value="Riboflavin_Biosynth_HTPR"/>
</dbReference>
<dbReference type="PANTHER" id="PTHR38011">
    <property type="entry name" value="DIHYDROFOLATE REDUCTASE FAMILY PROTEIN (AFU_ORTHOLOGUE AFUA_8G06820)"/>
    <property type="match status" value="1"/>
</dbReference>
<feature type="domain" description="Bacterial bifunctional deaminase-reductase C-terminal" evidence="1">
    <location>
        <begin position="12"/>
        <end position="177"/>
    </location>
</feature>
<organism evidence="2 3">
    <name type="scientific">Saccharomonospora cyanea NA-134</name>
    <dbReference type="NCBI Taxonomy" id="882082"/>
    <lineage>
        <taxon>Bacteria</taxon>
        <taxon>Bacillati</taxon>
        <taxon>Actinomycetota</taxon>
        <taxon>Actinomycetes</taxon>
        <taxon>Pseudonocardiales</taxon>
        <taxon>Pseudonocardiaceae</taxon>
        <taxon>Saccharomonospora</taxon>
    </lineage>
</organism>
<dbReference type="EMBL" id="CM001440">
    <property type="protein sequence ID" value="EHR61027.1"/>
    <property type="molecule type" value="Genomic_DNA"/>
</dbReference>
<accession>H5XMP8</accession>
<name>H5XMP8_9PSEU</name>
<dbReference type="GO" id="GO:0008703">
    <property type="term" value="F:5-amino-6-(5-phosphoribosylamino)uracil reductase activity"/>
    <property type="evidence" value="ECO:0007669"/>
    <property type="project" value="InterPro"/>
</dbReference>
<dbReference type="OrthoDB" id="7949219at2"/>
<dbReference type="AlphaFoldDB" id="H5XMP8"/>
<evidence type="ECO:0000313" key="2">
    <source>
        <dbReference type="EMBL" id="EHR61027.1"/>
    </source>
</evidence>
<dbReference type="SUPFAM" id="SSF53597">
    <property type="entry name" value="Dihydrofolate reductase-like"/>
    <property type="match status" value="1"/>
</dbReference>
<dbReference type="InterPro" id="IPR024072">
    <property type="entry name" value="DHFR-like_dom_sf"/>
</dbReference>
<dbReference type="Proteomes" id="UP000002791">
    <property type="component" value="Chromosome"/>
</dbReference>